<dbReference type="AlphaFoldDB" id="E3N5Q9"/>
<dbReference type="Proteomes" id="UP000008281">
    <property type="component" value="Unassembled WGS sequence"/>
</dbReference>
<dbReference type="FunCoup" id="E3N5Q9">
    <property type="interactions" value="1724"/>
</dbReference>
<dbReference type="EMBL" id="DS268533">
    <property type="protein sequence ID" value="EFO87271.1"/>
    <property type="molecule type" value="Genomic_DNA"/>
</dbReference>
<feature type="region of interest" description="Disordered" evidence="1">
    <location>
        <begin position="251"/>
        <end position="278"/>
    </location>
</feature>
<evidence type="ECO:0000256" key="1">
    <source>
        <dbReference type="SAM" id="MobiDB-lite"/>
    </source>
</evidence>
<dbReference type="OrthoDB" id="5841606at2759"/>
<name>E3N5Q9_CAERE</name>
<sequence>MDFLNDFETSDDEDQTRTQKTPIYPPFSTNLHDKFWFRDVSKENQTPTAVNEIDLFRVADYFYTGDFEAAENILKELRENTKNNRTHEVMLIDSLLQCSIGKKDKLSSSEISSCLRLLTDYESLLVDFGDQVQFLRTKALLLAKLPDDTRRENFRNTMALLCQLCGSFENWQLFENGAKYFSDLEMYGLKLKTKKVLHYEIEHSRGFVKEKLQKKLKRIEDETKVIEKKLQQNDVRFQIDLILSSLNSHKDTVNSSESATSSQFRAHDSRSKNKLIPSSDQPAVISDFFHRFPFLSSS</sequence>
<evidence type="ECO:0000313" key="2">
    <source>
        <dbReference type="EMBL" id="EFO87271.1"/>
    </source>
</evidence>
<feature type="region of interest" description="Disordered" evidence="1">
    <location>
        <begin position="1"/>
        <end position="23"/>
    </location>
</feature>
<keyword evidence="3" id="KW-1185">Reference proteome</keyword>
<gene>
    <name evidence="2" type="ORF">CRE_25808</name>
</gene>
<dbReference type="HOGENOM" id="CLU_937629_0_0_1"/>
<dbReference type="OMA" id="WYRDVSK"/>
<protein>
    <submittedName>
        <fullName evidence="2">Uncharacterized protein</fullName>
    </submittedName>
</protein>
<dbReference type="STRING" id="31234.E3N5Q9"/>
<organism evidence="3">
    <name type="scientific">Caenorhabditis remanei</name>
    <name type="common">Caenorhabditis vulgaris</name>
    <dbReference type="NCBI Taxonomy" id="31234"/>
    <lineage>
        <taxon>Eukaryota</taxon>
        <taxon>Metazoa</taxon>
        <taxon>Ecdysozoa</taxon>
        <taxon>Nematoda</taxon>
        <taxon>Chromadorea</taxon>
        <taxon>Rhabditida</taxon>
        <taxon>Rhabditina</taxon>
        <taxon>Rhabditomorpha</taxon>
        <taxon>Rhabditoidea</taxon>
        <taxon>Rhabditidae</taxon>
        <taxon>Peloderinae</taxon>
        <taxon>Caenorhabditis</taxon>
    </lineage>
</organism>
<dbReference type="InParanoid" id="E3N5Q9"/>
<reference evidence="2" key="1">
    <citation type="submission" date="2007-07" db="EMBL/GenBank/DDBJ databases">
        <title>PCAP assembly of the Caenorhabditis remanei genome.</title>
        <authorList>
            <consortium name="The Caenorhabditis remanei Sequencing Consortium"/>
            <person name="Wilson R.K."/>
        </authorList>
    </citation>
    <scope>NUCLEOTIDE SEQUENCE [LARGE SCALE GENOMIC DNA]</scope>
    <source>
        <strain evidence="2">PB4641</strain>
    </source>
</reference>
<feature type="compositionally biased region" description="Polar residues" evidence="1">
    <location>
        <begin position="253"/>
        <end position="264"/>
    </location>
</feature>
<proteinExistence type="predicted"/>
<dbReference type="eggNOG" id="ENOG502TGIB">
    <property type="taxonomic scope" value="Eukaryota"/>
</dbReference>
<evidence type="ECO:0000313" key="3">
    <source>
        <dbReference type="Proteomes" id="UP000008281"/>
    </source>
</evidence>
<accession>E3N5Q9</accession>